<dbReference type="InterPro" id="IPR029021">
    <property type="entry name" value="Prot-tyrosine_phosphatase-like"/>
</dbReference>
<dbReference type="EC" id="3.1.3.48" evidence="2"/>
<feature type="region of interest" description="Disordered" evidence="5">
    <location>
        <begin position="51"/>
        <end position="70"/>
    </location>
</feature>
<feature type="compositionally biased region" description="Basic and acidic residues" evidence="5">
    <location>
        <begin position="113"/>
        <end position="126"/>
    </location>
</feature>
<dbReference type="Pfam" id="PF00782">
    <property type="entry name" value="DSPc"/>
    <property type="match status" value="1"/>
</dbReference>
<dbReference type="SMART" id="SM00195">
    <property type="entry name" value="DSPc"/>
    <property type="match status" value="1"/>
</dbReference>
<dbReference type="SUPFAM" id="SSF52799">
    <property type="entry name" value="(Phosphotyrosine protein) phosphatases II"/>
    <property type="match status" value="1"/>
</dbReference>
<evidence type="ECO:0000259" key="7">
    <source>
        <dbReference type="PROSITE" id="PS50056"/>
    </source>
</evidence>
<evidence type="ECO:0000256" key="2">
    <source>
        <dbReference type="ARBA" id="ARBA00013064"/>
    </source>
</evidence>
<dbReference type="InterPro" id="IPR000387">
    <property type="entry name" value="Tyr_Pase_dom"/>
</dbReference>
<gene>
    <name evidence="8" type="ORF">BJX66DRAFT_286395</name>
</gene>
<dbReference type="Gene3D" id="3.90.190.10">
    <property type="entry name" value="Protein tyrosine phosphatase superfamily"/>
    <property type="match status" value="1"/>
</dbReference>
<dbReference type="InterPro" id="IPR016130">
    <property type="entry name" value="Tyr_Pase_AS"/>
</dbReference>
<feature type="domain" description="Tyrosine specific protein phosphatases" evidence="7">
    <location>
        <begin position="117"/>
        <end position="177"/>
    </location>
</feature>
<dbReference type="InterPro" id="IPR000340">
    <property type="entry name" value="Dual-sp_phosphatase_cat-dom"/>
</dbReference>
<keyword evidence="9" id="KW-1185">Reference proteome</keyword>
<dbReference type="InterPro" id="IPR020422">
    <property type="entry name" value="TYR_PHOSPHATASE_DUAL_dom"/>
</dbReference>
<evidence type="ECO:0000313" key="9">
    <source>
        <dbReference type="Proteomes" id="UP001610563"/>
    </source>
</evidence>
<evidence type="ECO:0000256" key="1">
    <source>
        <dbReference type="ARBA" id="ARBA00008601"/>
    </source>
</evidence>
<organism evidence="8 9">
    <name type="scientific">Aspergillus keveii</name>
    <dbReference type="NCBI Taxonomy" id="714993"/>
    <lineage>
        <taxon>Eukaryota</taxon>
        <taxon>Fungi</taxon>
        <taxon>Dikarya</taxon>
        <taxon>Ascomycota</taxon>
        <taxon>Pezizomycotina</taxon>
        <taxon>Eurotiomycetes</taxon>
        <taxon>Eurotiomycetidae</taxon>
        <taxon>Eurotiales</taxon>
        <taxon>Aspergillaceae</taxon>
        <taxon>Aspergillus</taxon>
        <taxon>Aspergillus subgen. Nidulantes</taxon>
    </lineage>
</organism>
<feature type="domain" description="Tyrosine-protein phosphatase" evidence="6">
    <location>
        <begin position="10"/>
        <end position="198"/>
    </location>
</feature>
<evidence type="ECO:0000313" key="8">
    <source>
        <dbReference type="EMBL" id="KAL2787360.1"/>
    </source>
</evidence>
<proteinExistence type="inferred from homology"/>
<comment type="similarity">
    <text evidence="1">Belongs to the protein-tyrosine phosphatase family. Non-receptor class dual specificity subfamily.</text>
</comment>
<dbReference type="PROSITE" id="PS50054">
    <property type="entry name" value="TYR_PHOSPHATASE_DUAL"/>
    <property type="match status" value="1"/>
</dbReference>
<evidence type="ECO:0000256" key="4">
    <source>
        <dbReference type="ARBA" id="ARBA00022912"/>
    </source>
</evidence>
<keyword evidence="3" id="KW-0378">Hydrolase</keyword>
<dbReference type="CDD" id="cd14498">
    <property type="entry name" value="DSP"/>
    <property type="match status" value="1"/>
</dbReference>
<dbReference type="PROSITE" id="PS50056">
    <property type="entry name" value="TYR_PHOSPHATASE_2"/>
    <property type="match status" value="1"/>
</dbReference>
<feature type="region of interest" description="Disordered" evidence="5">
    <location>
        <begin position="112"/>
        <end position="135"/>
    </location>
</feature>
<comment type="caution">
    <text evidence="8">The sequence shown here is derived from an EMBL/GenBank/DDBJ whole genome shotgun (WGS) entry which is preliminary data.</text>
</comment>
<sequence>MDPLPETDLSPILAVPGLYISDRFAARSNALLTEHGITHILSLLRWEDRPRPSSYKDETDDGTETITNTGSDLPRIARKHVDMNDDPLDDLLARLDDMLDWVHAAIGPAPLNTDKKDQVNEEKKPGMDASTRRSRGHVLVHCNQGISRSGSVVVAYIMKYLSLPYAAALLTARQSRPIISPNTGFEYQLRIWEKCGFDVFMPAGEDQTSDQEEEDDEVVLQQVECLQQTEKPDYAAWKEGVARVYNNQQLEDIQRAREDWFRILGARLAILRQEDV</sequence>
<dbReference type="EMBL" id="JBFTWV010000098">
    <property type="protein sequence ID" value="KAL2787360.1"/>
    <property type="molecule type" value="Genomic_DNA"/>
</dbReference>
<dbReference type="PANTHER" id="PTHR45848">
    <property type="entry name" value="DUAL SPECIFICITY PROTEIN PHOSPHATASE 12 FAMILY MEMBER"/>
    <property type="match status" value="1"/>
</dbReference>
<evidence type="ECO:0000256" key="5">
    <source>
        <dbReference type="SAM" id="MobiDB-lite"/>
    </source>
</evidence>
<dbReference type="PANTHER" id="PTHR45848:SF4">
    <property type="entry name" value="DUAL SPECIFICITY PROTEIN PHOSPHATASE 12"/>
    <property type="match status" value="1"/>
</dbReference>
<dbReference type="PROSITE" id="PS00383">
    <property type="entry name" value="TYR_PHOSPHATASE_1"/>
    <property type="match status" value="1"/>
</dbReference>
<keyword evidence="4" id="KW-0904">Protein phosphatase</keyword>
<dbReference type="Proteomes" id="UP001610563">
    <property type="component" value="Unassembled WGS sequence"/>
</dbReference>
<accession>A0ABR4FVU4</accession>
<evidence type="ECO:0000259" key="6">
    <source>
        <dbReference type="PROSITE" id="PS50054"/>
    </source>
</evidence>
<evidence type="ECO:0000256" key="3">
    <source>
        <dbReference type="ARBA" id="ARBA00022801"/>
    </source>
</evidence>
<reference evidence="8 9" key="1">
    <citation type="submission" date="2024-07" db="EMBL/GenBank/DDBJ databases">
        <title>Section-level genome sequencing and comparative genomics of Aspergillus sections Usti and Cavernicolus.</title>
        <authorList>
            <consortium name="Lawrence Berkeley National Laboratory"/>
            <person name="Nybo J.L."/>
            <person name="Vesth T.C."/>
            <person name="Theobald S."/>
            <person name="Frisvad J.C."/>
            <person name="Larsen T.O."/>
            <person name="Kjaerboelling I."/>
            <person name="Rothschild-Mancinelli K."/>
            <person name="Lyhne E.K."/>
            <person name="Kogle M.E."/>
            <person name="Barry K."/>
            <person name="Clum A."/>
            <person name="Na H."/>
            <person name="Ledsgaard L."/>
            <person name="Lin J."/>
            <person name="Lipzen A."/>
            <person name="Kuo A."/>
            <person name="Riley R."/>
            <person name="Mondo S."/>
            <person name="Labutti K."/>
            <person name="Haridas S."/>
            <person name="Pangalinan J."/>
            <person name="Salamov A.A."/>
            <person name="Simmons B.A."/>
            <person name="Magnuson J.K."/>
            <person name="Chen J."/>
            <person name="Drula E."/>
            <person name="Henrissat B."/>
            <person name="Wiebenga A."/>
            <person name="Lubbers R.J."/>
            <person name="Gomes A.C."/>
            <person name="Makela M.R."/>
            <person name="Stajich J."/>
            <person name="Grigoriev I.V."/>
            <person name="Mortensen U.H."/>
            <person name="De Vries R.P."/>
            <person name="Baker S.E."/>
            <person name="Andersen M.R."/>
        </authorList>
    </citation>
    <scope>NUCLEOTIDE SEQUENCE [LARGE SCALE GENOMIC DNA]</scope>
    <source>
        <strain evidence="8 9">CBS 209.92</strain>
    </source>
</reference>
<name>A0ABR4FVU4_9EURO</name>
<protein>
    <recommendedName>
        <fullName evidence="2">protein-tyrosine-phosphatase</fullName>
        <ecNumber evidence="2">3.1.3.48</ecNumber>
    </recommendedName>
</protein>